<gene>
    <name evidence="4" type="ORF">FHR34_002463</name>
</gene>
<sequence>MTGQDAGGQPLFLVHPVGGSVNAYRALAKCLAGTYAVTAIEAFGITDGEPVDELPEIVERYTAAVRDAQPDGPYRLAGWSMGGVVAFEMTRELERLGAKVEFTALMDSPFHFPWAEPGIADGAGTPQLRIYFAEDVASSLGWDLPPSAEADPLGWLADTVAGGKQGKYLQLVREDLERRYTVFRAHFHAVESYRPSGPVDAELRLLYPDGSGIPDAPARWVEMTRTGARQGVVEGDHHSFLKAPVVSQVASFLDGSGS</sequence>
<evidence type="ECO:0000313" key="4">
    <source>
        <dbReference type="EMBL" id="MBB4923470.1"/>
    </source>
</evidence>
<dbReference type="SUPFAM" id="SSF53474">
    <property type="entry name" value="alpha/beta-Hydrolases"/>
    <property type="match status" value="1"/>
</dbReference>
<comment type="caution">
    <text evidence="4">The sequence shown here is derived from an EMBL/GenBank/DDBJ whole genome shotgun (WGS) entry which is preliminary data.</text>
</comment>
<evidence type="ECO:0000256" key="2">
    <source>
        <dbReference type="ARBA" id="ARBA00022801"/>
    </source>
</evidence>
<reference evidence="4 5" key="1">
    <citation type="submission" date="2020-08" db="EMBL/GenBank/DDBJ databases">
        <title>Sequencing the genomes of 1000 actinobacteria strains.</title>
        <authorList>
            <person name="Klenk H.-P."/>
        </authorList>
    </citation>
    <scope>NUCLEOTIDE SEQUENCE [LARGE SCALE GENOMIC DNA]</scope>
    <source>
        <strain evidence="4 5">DSM 41654</strain>
    </source>
</reference>
<evidence type="ECO:0000313" key="5">
    <source>
        <dbReference type="Proteomes" id="UP000540506"/>
    </source>
</evidence>
<dbReference type="InterPro" id="IPR001031">
    <property type="entry name" value="Thioesterase"/>
</dbReference>
<dbReference type="PANTHER" id="PTHR11487:SF0">
    <property type="entry name" value="S-ACYL FATTY ACID SYNTHASE THIOESTERASE, MEDIUM CHAIN"/>
    <property type="match status" value="1"/>
</dbReference>
<dbReference type="PANTHER" id="PTHR11487">
    <property type="entry name" value="THIOESTERASE"/>
    <property type="match status" value="1"/>
</dbReference>
<dbReference type="Proteomes" id="UP000540506">
    <property type="component" value="Unassembled WGS sequence"/>
</dbReference>
<protein>
    <submittedName>
        <fullName evidence="4">Thioesterase domain-containing protein</fullName>
    </submittedName>
</protein>
<proteinExistence type="inferred from homology"/>
<comment type="similarity">
    <text evidence="1">Belongs to the thioesterase family.</text>
</comment>
<dbReference type="AlphaFoldDB" id="A0A7W7R122"/>
<dbReference type="InterPro" id="IPR012223">
    <property type="entry name" value="TEII"/>
</dbReference>
<dbReference type="SMART" id="SM00824">
    <property type="entry name" value="PKS_TE"/>
    <property type="match status" value="1"/>
</dbReference>
<organism evidence="4 5">
    <name type="scientific">Kitasatospora kifunensis</name>
    <name type="common">Streptomyces kifunensis</name>
    <dbReference type="NCBI Taxonomy" id="58351"/>
    <lineage>
        <taxon>Bacteria</taxon>
        <taxon>Bacillati</taxon>
        <taxon>Actinomycetota</taxon>
        <taxon>Actinomycetes</taxon>
        <taxon>Kitasatosporales</taxon>
        <taxon>Streptomycetaceae</taxon>
        <taxon>Kitasatospora</taxon>
    </lineage>
</organism>
<dbReference type="Pfam" id="PF00975">
    <property type="entry name" value="Thioesterase"/>
    <property type="match status" value="1"/>
</dbReference>
<accession>A0A7W7R122</accession>
<dbReference type="EMBL" id="JACHJV010000001">
    <property type="protein sequence ID" value="MBB4923470.1"/>
    <property type="molecule type" value="Genomic_DNA"/>
</dbReference>
<keyword evidence="5" id="KW-1185">Reference proteome</keyword>
<keyword evidence="2" id="KW-0378">Hydrolase</keyword>
<dbReference type="GO" id="GO:0008610">
    <property type="term" value="P:lipid biosynthetic process"/>
    <property type="evidence" value="ECO:0007669"/>
    <property type="project" value="TreeGrafter"/>
</dbReference>
<feature type="domain" description="Thioesterase TesA-like" evidence="3">
    <location>
        <begin position="17"/>
        <end position="253"/>
    </location>
</feature>
<dbReference type="Gene3D" id="3.40.50.1820">
    <property type="entry name" value="alpha/beta hydrolase"/>
    <property type="match status" value="1"/>
</dbReference>
<name>A0A7W7R122_KITKI</name>
<evidence type="ECO:0000259" key="3">
    <source>
        <dbReference type="SMART" id="SM00824"/>
    </source>
</evidence>
<dbReference type="InterPro" id="IPR020802">
    <property type="entry name" value="TesA-like"/>
</dbReference>
<dbReference type="InterPro" id="IPR029058">
    <property type="entry name" value="AB_hydrolase_fold"/>
</dbReference>
<evidence type="ECO:0000256" key="1">
    <source>
        <dbReference type="ARBA" id="ARBA00007169"/>
    </source>
</evidence>
<dbReference type="GO" id="GO:0016787">
    <property type="term" value="F:hydrolase activity"/>
    <property type="evidence" value="ECO:0007669"/>
    <property type="project" value="UniProtKB-KW"/>
</dbReference>
<dbReference type="RefSeq" id="WP_184935478.1">
    <property type="nucleotide sequence ID" value="NZ_JACHJV010000001.1"/>
</dbReference>